<evidence type="ECO:0000256" key="6">
    <source>
        <dbReference type="ARBA" id="ARBA00023136"/>
    </source>
</evidence>
<keyword evidence="4" id="KW-1133">Transmembrane helix</keyword>
<dbReference type="InterPro" id="IPR050193">
    <property type="entry name" value="Cytochrome_P450_71"/>
</dbReference>
<evidence type="ECO:0000313" key="7">
    <source>
        <dbReference type="EMBL" id="GMN23192.1"/>
    </source>
</evidence>
<gene>
    <name evidence="7" type="ORF">TIFTF001_045754</name>
</gene>
<dbReference type="GO" id="GO:0005506">
    <property type="term" value="F:iron ion binding"/>
    <property type="evidence" value="ECO:0007669"/>
    <property type="project" value="InterPro"/>
</dbReference>
<evidence type="ECO:0000256" key="3">
    <source>
        <dbReference type="ARBA" id="ARBA00022692"/>
    </source>
</evidence>
<dbReference type="PANTHER" id="PTHR47956:SF10">
    <property type="entry name" value="CYTOCHROME P450 FAMILY 71 PROTEIN"/>
    <property type="match status" value="1"/>
</dbReference>
<dbReference type="GO" id="GO:0016020">
    <property type="term" value="C:membrane"/>
    <property type="evidence" value="ECO:0007669"/>
    <property type="project" value="UniProtKB-SubCell"/>
</dbReference>
<name>A0AA87YVR0_FICCA</name>
<evidence type="ECO:0000313" key="8">
    <source>
        <dbReference type="Proteomes" id="UP001187192"/>
    </source>
</evidence>
<evidence type="ECO:0008006" key="9">
    <source>
        <dbReference type="Google" id="ProtNLM"/>
    </source>
</evidence>
<comment type="subcellular location">
    <subcellularLocation>
        <location evidence="1">Membrane</location>
        <topology evidence="1">Single-pass membrane protein</topology>
    </subcellularLocation>
</comment>
<keyword evidence="3" id="KW-0812">Transmembrane</keyword>
<keyword evidence="5" id="KW-0560">Oxidoreductase</keyword>
<dbReference type="Gene3D" id="1.10.630.10">
    <property type="entry name" value="Cytochrome P450"/>
    <property type="match status" value="1"/>
</dbReference>
<dbReference type="EMBL" id="BTGU01004191">
    <property type="protein sequence ID" value="GMN23192.1"/>
    <property type="molecule type" value="Genomic_DNA"/>
</dbReference>
<dbReference type="GO" id="GO:0016705">
    <property type="term" value="F:oxidoreductase activity, acting on paired donors, with incorporation or reduction of molecular oxygen"/>
    <property type="evidence" value="ECO:0007669"/>
    <property type="project" value="InterPro"/>
</dbReference>
<dbReference type="InterPro" id="IPR036396">
    <property type="entry name" value="Cyt_P450_sf"/>
</dbReference>
<protein>
    <recommendedName>
        <fullName evidence="9">Cytochrome P450</fullName>
    </recommendedName>
</protein>
<keyword evidence="8" id="KW-1185">Reference proteome</keyword>
<evidence type="ECO:0000256" key="2">
    <source>
        <dbReference type="ARBA" id="ARBA00010617"/>
    </source>
</evidence>
<reference evidence="7" key="1">
    <citation type="submission" date="2023-07" db="EMBL/GenBank/DDBJ databases">
        <title>draft genome sequence of fig (Ficus carica).</title>
        <authorList>
            <person name="Takahashi T."/>
            <person name="Nishimura K."/>
        </authorList>
    </citation>
    <scope>NUCLEOTIDE SEQUENCE</scope>
</reference>
<organism evidence="7 8">
    <name type="scientific">Ficus carica</name>
    <name type="common">Common fig</name>
    <dbReference type="NCBI Taxonomy" id="3494"/>
    <lineage>
        <taxon>Eukaryota</taxon>
        <taxon>Viridiplantae</taxon>
        <taxon>Streptophyta</taxon>
        <taxon>Embryophyta</taxon>
        <taxon>Tracheophyta</taxon>
        <taxon>Spermatophyta</taxon>
        <taxon>Magnoliopsida</taxon>
        <taxon>eudicotyledons</taxon>
        <taxon>Gunneridae</taxon>
        <taxon>Pentapetalae</taxon>
        <taxon>rosids</taxon>
        <taxon>fabids</taxon>
        <taxon>Rosales</taxon>
        <taxon>Moraceae</taxon>
        <taxon>Ficeae</taxon>
        <taxon>Ficus</taxon>
    </lineage>
</organism>
<comment type="caution">
    <text evidence="7">The sequence shown here is derived from an EMBL/GenBank/DDBJ whole genome shotgun (WGS) entry which is preliminary data.</text>
</comment>
<comment type="similarity">
    <text evidence="2">Belongs to the cytochrome P450 family.</text>
</comment>
<dbReference type="AlphaFoldDB" id="A0AA87YVR0"/>
<accession>A0AA87YVR0</accession>
<proteinExistence type="inferred from homology"/>
<evidence type="ECO:0000256" key="1">
    <source>
        <dbReference type="ARBA" id="ARBA00004167"/>
    </source>
</evidence>
<dbReference type="GO" id="GO:0004497">
    <property type="term" value="F:monooxygenase activity"/>
    <property type="evidence" value="ECO:0007669"/>
    <property type="project" value="InterPro"/>
</dbReference>
<dbReference type="Pfam" id="PF00067">
    <property type="entry name" value="p450"/>
    <property type="match status" value="1"/>
</dbReference>
<dbReference type="InterPro" id="IPR001128">
    <property type="entry name" value="Cyt_P450"/>
</dbReference>
<evidence type="ECO:0000256" key="5">
    <source>
        <dbReference type="ARBA" id="ARBA00023002"/>
    </source>
</evidence>
<keyword evidence="6" id="KW-0472">Membrane</keyword>
<dbReference type="PANTHER" id="PTHR47956">
    <property type="entry name" value="CYTOCHROME P450 71B11-RELATED"/>
    <property type="match status" value="1"/>
</dbReference>
<dbReference type="GO" id="GO:0020037">
    <property type="term" value="F:heme binding"/>
    <property type="evidence" value="ECO:0007669"/>
    <property type="project" value="InterPro"/>
</dbReference>
<dbReference type="SUPFAM" id="SSF48264">
    <property type="entry name" value="Cytochrome P450"/>
    <property type="match status" value="1"/>
</dbReference>
<dbReference type="Proteomes" id="UP001187192">
    <property type="component" value="Unassembled WGS sequence"/>
</dbReference>
<evidence type="ECO:0000256" key="4">
    <source>
        <dbReference type="ARBA" id="ARBA00022989"/>
    </source>
</evidence>
<sequence length="128" mass="14584">MGMMSDLVKNPRVMKKVQQEVRSVVGQKTKIDTDDIKKMDYLKCVLKETLRLHAPSPFLTPRETTEDVKIGGYHVPAKTRVLINLWAIQRDESVRDRSPRGLRIARLIMKATISNWFHLVSGKGDALA</sequence>